<dbReference type="PANTHER" id="PTHR22642:SF2">
    <property type="entry name" value="PROTEIN LONG AFTER FAR-RED 3"/>
    <property type="match status" value="1"/>
</dbReference>
<dbReference type="InterPro" id="IPR013108">
    <property type="entry name" value="Amidohydro_3"/>
</dbReference>
<dbReference type="Gene3D" id="2.30.40.10">
    <property type="entry name" value="Urease, subunit C, domain 1"/>
    <property type="match status" value="1"/>
</dbReference>
<dbReference type="AlphaFoldDB" id="A0A401YT70"/>
<reference evidence="2 3" key="1">
    <citation type="submission" date="2018-12" db="EMBL/GenBank/DDBJ databases">
        <title>Draft genome sequence of Embleya hyalina NBRC 13850T.</title>
        <authorList>
            <person name="Komaki H."/>
            <person name="Hosoyama A."/>
            <person name="Kimura A."/>
            <person name="Ichikawa N."/>
            <person name="Tamura T."/>
        </authorList>
    </citation>
    <scope>NUCLEOTIDE SEQUENCE [LARGE SCALE GENOMIC DNA]</scope>
    <source>
        <strain evidence="2 3">NBRC 13850</strain>
    </source>
</reference>
<protein>
    <submittedName>
        <fullName evidence="2">Amidohydrolase</fullName>
    </submittedName>
</protein>
<sequence>MRISSLRDGAIVNANVHTMDPARPVAEAVAWRDGRITLVGTSAEVLASRPAGPLVDAHGGTVTPGLIDSHTHPIWGAELARGVDLGGLTSFRAVSAALRAEADATVRKGEHWVFAWNLDYAALEGRPIRGVDFADAVHAMPAVVMFHDLHTCVATDAALAHAGIDGSETFADESVVVVDADGRPTGELREPSAYNLLLRACPQVTRSQLRDHTTRVLRDFARTGLTGGVVMDGSLDTLDLLAEIETTEDLPVRLDVALWHEPGRGDDGVEEFVARRTDRGRRWRTGIIKLFLDGVVETGTAWLYEPDTCGHSHRSYWTDRERFADVVSRYAAAGFQIATHAIGDRAVGEVVETYRKVGVLAANGAPHRIEHIETLTDADLSRMGRLGATASMQPLQMQWRRHDRSDKWSSRLGPERASRAYRTRDMLDLGIPLALGSDWPVAPFDPRVGMAWARLRRPPGLGGAVFEPHQVLRPAEALHAYTTAAAKALGDTSRGRVAEGMAADLTCFGGDPLRVPADELPELPVLATIVDGGYSFGEERP</sequence>
<dbReference type="PANTHER" id="PTHR22642">
    <property type="entry name" value="IMIDAZOLONEPROPIONASE"/>
    <property type="match status" value="1"/>
</dbReference>
<dbReference type="Proteomes" id="UP000286931">
    <property type="component" value="Unassembled WGS sequence"/>
</dbReference>
<dbReference type="SUPFAM" id="SSF51556">
    <property type="entry name" value="Metallo-dependent hydrolases"/>
    <property type="match status" value="1"/>
</dbReference>
<dbReference type="OrthoDB" id="3173428at2"/>
<organism evidence="2 3">
    <name type="scientific">Embleya hyalina</name>
    <dbReference type="NCBI Taxonomy" id="516124"/>
    <lineage>
        <taxon>Bacteria</taxon>
        <taxon>Bacillati</taxon>
        <taxon>Actinomycetota</taxon>
        <taxon>Actinomycetes</taxon>
        <taxon>Kitasatosporales</taxon>
        <taxon>Streptomycetaceae</taxon>
        <taxon>Embleya</taxon>
    </lineage>
</organism>
<keyword evidence="2" id="KW-0378">Hydrolase</keyword>
<dbReference type="Pfam" id="PF07969">
    <property type="entry name" value="Amidohydro_3"/>
    <property type="match status" value="1"/>
</dbReference>
<dbReference type="InterPro" id="IPR033932">
    <property type="entry name" value="YtcJ-like"/>
</dbReference>
<evidence type="ECO:0000313" key="2">
    <source>
        <dbReference type="EMBL" id="GCD97766.1"/>
    </source>
</evidence>
<gene>
    <name evidence="2" type="ORF">EHYA_05462</name>
</gene>
<dbReference type="CDD" id="cd01300">
    <property type="entry name" value="YtcJ_like"/>
    <property type="match status" value="1"/>
</dbReference>
<keyword evidence="3" id="KW-1185">Reference proteome</keyword>
<feature type="domain" description="Amidohydrolase 3" evidence="1">
    <location>
        <begin position="55"/>
        <end position="532"/>
    </location>
</feature>
<proteinExistence type="predicted"/>
<dbReference type="Gene3D" id="3.20.20.140">
    <property type="entry name" value="Metal-dependent hydrolases"/>
    <property type="match status" value="1"/>
</dbReference>
<name>A0A401YT70_9ACTN</name>
<comment type="caution">
    <text evidence="2">The sequence shown here is derived from an EMBL/GenBank/DDBJ whole genome shotgun (WGS) entry which is preliminary data.</text>
</comment>
<dbReference type="InterPro" id="IPR011059">
    <property type="entry name" value="Metal-dep_hydrolase_composite"/>
</dbReference>
<evidence type="ECO:0000313" key="3">
    <source>
        <dbReference type="Proteomes" id="UP000286931"/>
    </source>
</evidence>
<dbReference type="InterPro" id="IPR032466">
    <property type="entry name" value="Metal_Hydrolase"/>
</dbReference>
<dbReference type="EMBL" id="BIFH01000025">
    <property type="protein sequence ID" value="GCD97766.1"/>
    <property type="molecule type" value="Genomic_DNA"/>
</dbReference>
<evidence type="ECO:0000259" key="1">
    <source>
        <dbReference type="Pfam" id="PF07969"/>
    </source>
</evidence>
<accession>A0A401YT70</accession>
<dbReference type="Gene3D" id="3.10.310.70">
    <property type="match status" value="1"/>
</dbReference>
<dbReference type="GO" id="GO:0016810">
    <property type="term" value="F:hydrolase activity, acting on carbon-nitrogen (but not peptide) bonds"/>
    <property type="evidence" value="ECO:0007669"/>
    <property type="project" value="InterPro"/>
</dbReference>
<dbReference type="SUPFAM" id="SSF51338">
    <property type="entry name" value="Composite domain of metallo-dependent hydrolases"/>
    <property type="match status" value="1"/>
</dbReference>
<dbReference type="RefSeq" id="WP_126639725.1">
    <property type="nucleotide sequence ID" value="NZ_BIFH01000025.1"/>
</dbReference>